<dbReference type="Proteomes" id="UP000176413">
    <property type="component" value="Unassembled WGS sequence"/>
</dbReference>
<dbReference type="Pfam" id="PF10741">
    <property type="entry name" value="T2SSM_b"/>
    <property type="match status" value="1"/>
</dbReference>
<keyword evidence="1" id="KW-0812">Transmembrane</keyword>
<reference evidence="2 3" key="1">
    <citation type="journal article" date="2016" name="Nat. Commun.">
        <title>Thousands of microbial genomes shed light on interconnected biogeochemical processes in an aquifer system.</title>
        <authorList>
            <person name="Anantharaman K."/>
            <person name="Brown C.T."/>
            <person name="Hug L.A."/>
            <person name="Sharon I."/>
            <person name="Castelle C.J."/>
            <person name="Probst A.J."/>
            <person name="Thomas B.C."/>
            <person name="Singh A."/>
            <person name="Wilkins M.J."/>
            <person name="Karaoz U."/>
            <person name="Brodie E.L."/>
            <person name="Williams K.H."/>
            <person name="Hubbard S.S."/>
            <person name="Banfield J.F."/>
        </authorList>
    </citation>
    <scope>NUCLEOTIDE SEQUENCE [LARGE SCALE GENOMIC DNA]</scope>
</reference>
<comment type="caution">
    <text evidence="2">The sequence shown here is derived from an EMBL/GenBank/DDBJ whole genome shotgun (WGS) entry which is preliminary data.</text>
</comment>
<evidence type="ECO:0000313" key="2">
    <source>
        <dbReference type="EMBL" id="OGH69070.1"/>
    </source>
</evidence>
<name>A0A1F6MBX5_9BACT</name>
<evidence type="ECO:0000313" key="3">
    <source>
        <dbReference type="Proteomes" id="UP000176413"/>
    </source>
</evidence>
<sequence>MIFDNIMKSTKEKKVLILIGGGFLMAIAIVALILMRTIRSIHQANRQVYELRLYLEKKHSRSVNARTAIKQVEAIKDSMAGLEKFLYRRGDELRLITLLEDLSNRHHILQKIIASNLDTPSNHRVSMTLNLTGSYLNILEYLQSLEKADYFISINRLHLSSFVDRNKQNADPQTSLDIEFSLYVAN</sequence>
<dbReference type="InterPro" id="IPR014717">
    <property type="entry name" value="Transl_elong_EF1B/ribsomal_bS6"/>
</dbReference>
<gene>
    <name evidence="2" type="ORF">A3D53_03055</name>
</gene>
<dbReference type="EMBL" id="MFQA01000018">
    <property type="protein sequence ID" value="OGH69070.1"/>
    <property type="molecule type" value="Genomic_DNA"/>
</dbReference>
<protein>
    <submittedName>
        <fullName evidence="2">Uncharacterized protein</fullName>
    </submittedName>
</protein>
<proteinExistence type="predicted"/>
<organism evidence="2 3">
    <name type="scientific">Candidatus Magasanikbacteria bacterium RIFCSPHIGHO2_02_FULL_45_10</name>
    <dbReference type="NCBI Taxonomy" id="1798679"/>
    <lineage>
        <taxon>Bacteria</taxon>
        <taxon>Candidatus Magasanikiibacteriota</taxon>
    </lineage>
</organism>
<keyword evidence="1" id="KW-0472">Membrane</keyword>
<dbReference type="InterPro" id="IPR034756">
    <property type="entry name" value="T2SSM_b"/>
</dbReference>
<dbReference type="AlphaFoldDB" id="A0A1F6MBX5"/>
<keyword evidence="1" id="KW-1133">Transmembrane helix</keyword>
<feature type="transmembrane region" description="Helical" evidence="1">
    <location>
        <begin position="15"/>
        <end position="35"/>
    </location>
</feature>
<evidence type="ECO:0000256" key="1">
    <source>
        <dbReference type="SAM" id="Phobius"/>
    </source>
</evidence>
<accession>A0A1F6MBX5</accession>
<dbReference type="Gene3D" id="3.30.70.60">
    <property type="match status" value="1"/>
</dbReference>